<organism evidence="1 2">
    <name type="scientific">Streptomyces capillispiralis</name>
    <dbReference type="NCBI Taxonomy" id="68182"/>
    <lineage>
        <taxon>Bacteria</taxon>
        <taxon>Bacillati</taxon>
        <taxon>Actinomycetota</taxon>
        <taxon>Actinomycetes</taxon>
        <taxon>Kitasatosporales</taxon>
        <taxon>Streptomycetaceae</taxon>
        <taxon>Streptomyces</taxon>
    </lineage>
</organism>
<evidence type="ECO:0000313" key="1">
    <source>
        <dbReference type="EMBL" id="TWF89744.1"/>
    </source>
</evidence>
<dbReference type="AlphaFoldDB" id="A0A561TRL3"/>
<reference evidence="1 2" key="1">
    <citation type="submission" date="2019-06" db="EMBL/GenBank/DDBJ databases">
        <title>Sequencing the genomes of 1000 actinobacteria strains.</title>
        <authorList>
            <person name="Klenk H.-P."/>
        </authorList>
    </citation>
    <scope>NUCLEOTIDE SEQUENCE [LARGE SCALE GENOMIC DNA]</scope>
    <source>
        <strain evidence="1 2">DSM 41695</strain>
    </source>
</reference>
<dbReference type="Proteomes" id="UP000316603">
    <property type="component" value="Unassembled WGS sequence"/>
</dbReference>
<keyword evidence="2" id="KW-1185">Reference proteome</keyword>
<comment type="caution">
    <text evidence="1">The sequence shown here is derived from an EMBL/GenBank/DDBJ whole genome shotgun (WGS) entry which is preliminary data.</text>
</comment>
<dbReference type="OrthoDB" id="9899923at2"/>
<accession>A0A561TRL3</accession>
<dbReference type="RefSeq" id="WP_145871233.1">
    <property type="nucleotide sequence ID" value="NZ_BNCE01000012.1"/>
</dbReference>
<proteinExistence type="predicted"/>
<name>A0A561TRL3_9ACTN</name>
<sequence>MAAYDDGLKERAVSSTFRDAALFGVEASGTTVLFGKAALRLPVAISDNPGGRKSIHDMPQSEPTLTGVYVVDLQVVREVLTRTGDASYEAELVSKTGQTLFEGMGNLEHINPEIGYSSITFKGKYKELAPTLLGLEAEEPAEWTRFTIVWSGIAW</sequence>
<gene>
    <name evidence="1" type="ORF">FHX78_116787</name>
</gene>
<protein>
    <submittedName>
        <fullName evidence="1">Uncharacterized protein</fullName>
    </submittedName>
</protein>
<evidence type="ECO:0000313" key="2">
    <source>
        <dbReference type="Proteomes" id="UP000316603"/>
    </source>
</evidence>
<dbReference type="EMBL" id="VIWV01000001">
    <property type="protein sequence ID" value="TWF89744.1"/>
    <property type="molecule type" value="Genomic_DNA"/>
</dbReference>